<evidence type="ECO:0008006" key="3">
    <source>
        <dbReference type="Google" id="ProtNLM"/>
    </source>
</evidence>
<dbReference type="RefSeq" id="WP_309046265.1">
    <property type="nucleotide sequence ID" value="NZ_JAUCQJ010000002.1"/>
</dbReference>
<dbReference type="Proteomes" id="UP001239265">
    <property type="component" value="Unassembled WGS sequence"/>
</dbReference>
<dbReference type="AlphaFoldDB" id="A0ABD5B2H8"/>
<dbReference type="EMBL" id="JAUCQJ010000002">
    <property type="protein sequence ID" value="MDQ8748043.1"/>
    <property type="molecule type" value="Genomic_DNA"/>
</dbReference>
<organism evidence="1 2">
    <name type="scientific">Elizabethkingia miricola</name>
    <name type="common">Chryseobacterium miricola</name>
    <dbReference type="NCBI Taxonomy" id="172045"/>
    <lineage>
        <taxon>Bacteria</taxon>
        <taxon>Pseudomonadati</taxon>
        <taxon>Bacteroidota</taxon>
        <taxon>Flavobacteriia</taxon>
        <taxon>Flavobacteriales</taxon>
        <taxon>Weeksellaceae</taxon>
        <taxon>Elizabethkingia</taxon>
    </lineage>
</organism>
<protein>
    <recommendedName>
        <fullName evidence="3">WG repeat-containing protein</fullName>
    </recommendedName>
</protein>
<sequence length="384" mass="44975">MRYKFIFLLFAGLCFAQQKEIKVIDAQTGEAIAKARLTLADKILYTNDDGKVLLPDNTSGVEVFAVSYQKENIKSYIPIVKLKPLYKDIEGVNIVNIDVKKIFEEVDKNYSRLYYNKPSVYDILYKQKNISDHKISLLLVADAKFWTDSNIYNYKNAIRGEYDPFVQIRLNNIRYFQTTDDNNNFFSGSTLDQSKEFIASMFFNFELKRLISFINVKETKCTGWLVNEKGDEQIIQYKINLPTGYRLKGSIVYNKKDKVITHCEVNYISDLLGTVKRKNEKGIEYDFHPGNGVIIFDFYKKDNKYISTQANTYGDYYVIFNGQKHEGAFHREITFQTFKEADNKGLTNRIDFKKKIWENIPDNEKKDSDILLSEEERRFIDENK</sequence>
<accession>A0ABD5B2H8</accession>
<comment type="caution">
    <text evidence="1">The sequence shown here is derived from an EMBL/GenBank/DDBJ whole genome shotgun (WGS) entry which is preliminary data.</text>
</comment>
<evidence type="ECO:0000313" key="1">
    <source>
        <dbReference type="EMBL" id="MDQ8748043.1"/>
    </source>
</evidence>
<gene>
    <name evidence="1" type="ORF">QT385_05300</name>
</gene>
<evidence type="ECO:0000313" key="2">
    <source>
        <dbReference type="Proteomes" id="UP001239265"/>
    </source>
</evidence>
<name>A0ABD5B2H8_ELIMR</name>
<proteinExistence type="predicted"/>
<reference evidence="1 2" key="1">
    <citation type="submission" date="2023-06" db="EMBL/GenBank/DDBJ databases">
        <title>Nosocomial Elizabethkingia miricola genome.</title>
        <authorList>
            <person name="Morgado S."/>
            <person name="Fonseca E."/>
            <person name="Freitas F."/>
            <person name="Vicente A.C."/>
        </authorList>
    </citation>
    <scope>NUCLEOTIDE SEQUENCE [LARGE SCALE GENOMIC DNA]</scope>
    <source>
        <strain evidence="1 2">EM15</strain>
    </source>
</reference>